<name>A0A5P1FXC3_ASPOF</name>
<reference evidence="2" key="1">
    <citation type="journal article" date="2017" name="Nat. Commun.">
        <title>The asparagus genome sheds light on the origin and evolution of a young Y chromosome.</title>
        <authorList>
            <person name="Harkess A."/>
            <person name="Zhou J."/>
            <person name="Xu C."/>
            <person name="Bowers J.E."/>
            <person name="Van der Hulst R."/>
            <person name="Ayyampalayam S."/>
            <person name="Mercati F."/>
            <person name="Riccardi P."/>
            <person name="McKain M.R."/>
            <person name="Kakrana A."/>
            <person name="Tang H."/>
            <person name="Ray J."/>
            <person name="Groenendijk J."/>
            <person name="Arikit S."/>
            <person name="Mathioni S.M."/>
            <person name="Nakano M."/>
            <person name="Shan H."/>
            <person name="Telgmann-Rauber A."/>
            <person name="Kanno A."/>
            <person name="Yue Z."/>
            <person name="Chen H."/>
            <person name="Li W."/>
            <person name="Chen Y."/>
            <person name="Xu X."/>
            <person name="Zhang Y."/>
            <person name="Luo S."/>
            <person name="Chen H."/>
            <person name="Gao J."/>
            <person name="Mao Z."/>
            <person name="Pires J.C."/>
            <person name="Luo M."/>
            <person name="Kudrna D."/>
            <person name="Wing R.A."/>
            <person name="Meyers B.C."/>
            <person name="Yi K."/>
            <person name="Kong H."/>
            <person name="Lavrijsen P."/>
            <person name="Sunseri F."/>
            <person name="Falavigna A."/>
            <person name="Ye Y."/>
            <person name="Leebens-Mack J.H."/>
            <person name="Chen G."/>
        </authorList>
    </citation>
    <scope>NUCLEOTIDE SEQUENCE [LARGE SCALE GENOMIC DNA]</scope>
    <source>
        <strain evidence="2">cv. DH0086</strain>
    </source>
</reference>
<organism evidence="1 2">
    <name type="scientific">Asparagus officinalis</name>
    <name type="common">Garden asparagus</name>
    <dbReference type="NCBI Taxonomy" id="4686"/>
    <lineage>
        <taxon>Eukaryota</taxon>
        <taxon>Viridiplantae</taxon>
        <taxon>Streptophyta</taxon>
        <taxon>Embryophyta</taxon>
        <taxon>Tracheophyta</taxon>
        <taxon>Spermatophyta</taxon>
        <taxon>Magnoliopsida</taxon>
        <taxon>Liliopsida</taxon>
        <taxon>Asparagales</taxon>
        <taxon>Asparagaceae</taxon>
        <taxon>Asparagoideae</taxon>
        <taxon>Asparagus</taxon>
    </lineage>
</organism>
<keyword evidence="2" id="KW-1185">Reference proteome</keyword>
<protein>
    <submittedName>
        <fullName evidence="1">Uncharacterized protein</fullName>
    </submittedName>
</protein>
<dbReference type="AlphaFoldDB" id="A0A5P1FXC3"/>
<evidence type="ECO:0000313" key="1">
    <source>
        <dbReference type="EMBL" id="ONK81780.1"/>
    </source>
</evidence>
<gene>
    <name evidence="1" type="ORF">A4U43_C01F32800</name>
</gene>
<dbReference type="Gramene" id="ONK81780">
    <property type="protein sequence ID" value="ONK81780"/>
    <property type="gene ID" value="A4U43_C01F32800"/>
</dbReference>
<dbReference type="EMBL" id="CM007381">
    <property type="protein sequence ID" value="ONK81780.1"/>
    <property type="molecule type" value="Genomic_DNA"/>
</dbReference>
<evidence type="ECO:0000313" key="2">
    <source>
        <dbReference type="Proteomes" id="UP000243459"/>
    </source>
</evidence>
<sequence>MNDVNLHLSLIILLMTSKRIHESSLCSQLCHGIQAPSFVRLFLNFEGACEEEVHLLKNWLGLKAKAFVRSIHPLNATDRFHIVRQSFQKFRAKGSSQSEMPTDAPNKLNSCCFKFIWLNYFICGLCFS</sequence>
<accession>A0A5P1FXC3</accession>
<dbReference type="Proteomes" id="UP000243459">
    <property type="component" value="Chromosome 1"/>
</dbReference>
<proteinExistence type="predicted"/>